<dbReference type="InterPro" id="IPR050855">
    <property type="entry name" value="NDM-1-like"/>
</dbReference>
<feature type="region of interest" description="Disordered" evidence="1">
    <location>
        <begin position="310"/>
        <end position="330"/>
    </location>
</feature>
<dbReference type="Proteomes" id="UP000326838">
    <property type="component" value="Unassembled WGS sequence"/>
</dbReference>
<dbReference type="Gene3D" id="3.60.15.10">
    <property type="entry name" value="Ribonuclease Z/Hydroxyacylglutathione hydrolase-like"/>
    <property type="match status" value="1"/>
</dbReference>
<dbReference type="SUPFAM" id="SSF56281">
    <property type="entry name" value="Metallo-hydrolase/oxidoreductase"/>
    <property type="match status" value="1"/>
</dbReference>
<evidence type="ECO:0000259" key="2">
    <source>
        <dbReference type="SMART" id="SM00849"/>
    </source>
</evidence>
<name>A0A5N0TLX2_9MICO</name>
<evidence type="ECO:0000313" key="3">
    <source>
        <dbReference type="EMBL" id="KAA9134956.1"/>
    </source>
</evidence>
<dbReference type="PANTHER" id="PTHR42951">
    <property type="entry name" value="METALLO-BETA-LACTAMASE DOMAIN-CONTAINING"/>
    <property type="match status" value="1"/>
</dbReference>
<comment type="caution">
    <text evidence="3">The sequence shown here is derived from an EMBL/GenBank/DDBJ whole genome shotgun (WGS) entry which is preliminary data.</text>
</comment>
<dbReference type="InterPro" id="IPR001279">
    <property type="entry name" value="Metallo-B-lactamas"/>
</dbReference>
<dbReference type="GO" id="GO:0016787">
    <property type="term" value="F:hydrolase activity"/>
    <property type="evidence" value="ECO:0007669"/>
    <property type="project" value="UniProtKB-KW"/>
</dbReference>
<evidence type="ECO:0000256" key="1">
    <source>
        <dbReference type="SAM" id="MobiDB-lite"/>
    </source>
</evidence>
<keyword evidence="4" id="KW-1185">Reference proteome</keyword>
<proteinExistence type="predicted"/>
<dbReference type="InterPro" id="IPR036866">
    <property type="entry name" value="RibonucZ/Hydroxyglut_hydro"/>
</dbReference>
<dbReference type="PANTHER" id="PTHR42951:SF4">
    <property type="entry name" value="ACYL-COENZYME A THIOESTERASE MBLAC2"/>
    <property type="match status" value="1"/>
</dbReference>
<feature type="domain" description="Metallo-beta-lactamase" evidence="2">
    <location>
        <begin position="24"/>
        <end position="233"/>
    </location>
</feature>
<dbReference type="RefSeq" id="WP_150892311.1">
    <property type="nucleotide sequence ID" value="NZ_VYUY01000006.1"/>
</dbReference>
<dbReference type="AlphaFoldDB" id="A0A5N0TLX2"/>
<gene>
    <name evidence="3" type="ORF">F6B40_04505</name>
</gene>
<keyword evidence="3" id="KW-0378">Hydrolase</keyword>
<accession>A0A5N0TLX2</accession>
<organism evidence="3 4">
    <name type="scientific">Microbacterium caowuchunii</name>
    <dbReference type="NCBI Taxonomy" id="2614638"/>
    <lineage>
        <taxon>Bacteria</taxon>
        <taxon>Bacillati</taxon>
        <taxon>Actinomycetota</taxon>
        <taxon>Actinomycetes</taxon>
        <taxon>Micrococcales</taxon>
        <taxon>Microbacteriaceae</taxon>
        <taxon>Microbacterium</taxon>
    </lineage>
</organism>
<dbReference type="SMART" id="SM00849">
    <property type="entry name" value="Lactamase_B"/>
    <property type="match status" value="1"/>
</dbReference>
<sequence length="330" mass="35747">MREMQQLRESIWALEMPFGPRGGYSIAYLIRSRDSVVVIDPGAHEGENVSRLEEALDALGFGVRDVAAIIGTHHHPDHIGLAAWLSETSGAALHVHEDELPDLLTPRERRYGDPDAHAERWGMPTGERDRIRFTSMPVRFPDRSAIRTFCTGDRIVLGDEARGLVIPTPGHTAGHVCLALEGERLVFTGDHVLPTGHPGLGLSADPGPDPVAAYLGSLDRLEPYRDHEAAPGHGQAFSDLGERLSATRAHVLRRVAQVAEVVAAEPDLSTWELASRLTWSGGFAVLDGFTLRSALAQTELYRGHILRASSASSPSSSLSSSLSSSRETAR</sequence>
<protein>
    <submittedName>
        <fullName evidence="3">MBL fold metallo-hydrolase</fullName>
    </submittedName>
</protein>
<evidence type="ECO:0000313" key="4">
    <source>
        <dbReference type="Proteomes" id="UP000326838"/>
    </source>
</evidence>
<dbReference type="EMBL" id="VYUY01000006">
    <property type="protein sequence ID" value="KAA9134956.1"/>
    <property type="molecule type" value="Genomic_DNA"/>
</dbReference>
<dbReference type="Pfam" id="PF00753">
    <property type="entry name" value="Lactamase_B"/>
    <property type="match status" value="1"/>
</dbReference>
<reference evidence="4" key="1">
    <citation type="submission" date="2019-09" db="EMBL/GenBank/DDBJ databases">
        <title>Mumia zhuanghuii sp. nov. isolated from the intestinal contents of plateau pika (Ochotona curzoniae) in the Qinghai-Tibet plateau of China.</title>
        <authorList>
            <person name="Tian Z."/>
        </authorList>
    </citation>
    <scope>NUCLEOTIDE SEQUENCE [LARGE SCALE GENOMIC DNA]</scope>
    <source>
        <strain evidence="4">L-033</strain>
    </source>
</reference>